<dbReference type="GO" id="GO:0016740">
    <property type="term" value="F:transferase activity"/>
    <property type="evidence" value="ECO:0007669"/>
    <property type="project" value="UniProtKB-KW"/>
</dbReference>
<dbReference type="SUPFAM" id="SSF56112">
    <property type="entry name" value="Protein kinase-like (PK-like)"/>
    <property type="match status" value="1"/>
</dbReference>
<dbReference type="Gene3D" id="3.30.200.20">
    <property type="entry name" value="Phosphorylase Kinase, domain 1"/>
    <property type="match status" value="1"/>
</dbReference>
<name>A0A445N3Z9_9BACT</name>
<dbReference type="AlphaFoldDB" id="A0A445N3Z9"/>
<reference evidence="2" key="1">
    <citation type="submission" date="2018-01" db="EMBL/GenBank/DDBJ databases">
        <authorList>
            <person name="Regsiter A."/>
            <person name="William W."/>
        </authorList>
    </citation>
    <scope>NUCLEOTIDE SEQUENCE</scope>
    <source>
        <strain evidence="2">TRIP AH-1</strain>
    </source>
</reference>
<dbReference type="Pfam" id="PF01636">
    <property type="entry name" value="APH"/>
    <property type="match status" value="1"/>
</dbReference>
<keyword evidence="2" id="KW-0808">Transferase</keyword>
<protein>
    <submittedName>
        <fullName evidence="2">Phosphotransferase enzyme family protein</fullName>
    </submittedName>
</protein>
<feature type="domain" description="CHK kinase-like" evidence="1">
    <location>
        <begin position="96"/>
        <end position="265"/>
    </location>
</feature>
<dbReference type="InterPro" id="IPR011009">
    <property type="entry name" value="Kinase-like_dom_sf"/>
</dbReference>
<evidence type="ECO:0000259" key="1">
    <source>
        <dbReference type="SMART" id="SM00587"/>
    </source>
</evidence>
<dbReference type="InterPro" id="IPR015897">
    <property type="entry name" value="CHK_kinase-like"/>
</dbReference>
<dbReference type="EMBL" id="OJIN01000242">
    <property type="protein sequence ID" value="SPD76442.1"/>
    <property type="molecule type" value="Genomic_DNA"/>
</dbReference>
<dbReference type="PANTHER" id="PTHR21310">
    <property type="entry name" value="AMINOGLYCOSIDE PHOSPHOTRANSFERASE-RELATED-RELATED"/>
    <property type="match status" value="1"/>
</dbReference>
<gene>
    <name evidence="2" type="ORF">PITCH_A950003</name>
</gene>
<evidence type="ECO:0000313" key="2">
    <source>
        <dbReference type="EMBL" id="SPD76442.1"/>
    </source>
</evidence>
<sequence length="343" mass="39758">MMPPNLKNYILEFLKTRGLTSDQLSMEPIPQDGSKRVFWRFTPASSDTSYIAMTNPPADDFTIRENHAYVMIGRHLHSKHLPVPEIYCFDRSRGWVIMEDLGRTSLQDHFSSTARSVIIYEKVIEILLRLQVEGAKGFDISWCCQTQRYDRSLMRQYESNYFRDAFLIGYLGLKRQWHDLEAPFDHLAEMASMPESRFFLHRDFQSRNIMISNDKIGIVDWQGARLGPLAYDLASLLIDPYTGLSAQQKDHLLNFYLLLIKNYNASWVEPTKKSFAYLAIQRNLQILGAFSFLTKVRKKPHFEIHIPAALKTLKELLNMVANPALRPLTDVVNQLGELPFNIH</sequence>
<dbReference type="Gene3D" id="3.90.1200.10">
    <property type="match status" value="1"/>
</dbReference>
<organism evidence="2">
    <name type="scientific">uncultured Desulfobacterium sp</name>
    <dbReference type="NCBI Taxonomy" id="201089"/>
    <lineage>
        <taxon>Bacteria</taxon>
        <taxon>Pseudomonadati</taxon>
        <taxon>Thermodesulfobacteriota</taxon>
        <taxon>Desulfobacteria</taxon>
        <taxon>Desulfobacterales</taxon>
        <taxon>Desulfobacteriaceae</taxon>
        <taxon>Desulfobacterium</taxon>
        <taxon>environmental samples</taxon>
    </lineage>
</organism>
<accession>A0A445N3Z9</accession>
<proteinExistence type="predicted"/>
<dbReference type="InterPro" id="IPR051678">
    <property type="entry name" value="AGP_Transferase"/>
</dbReference>
<dbReference type="SMART" id="SM00587">
    <property type="entry name" value="CHK"/>
    <property type="match status" value="1"/>
</dbReference>
<dbReference type="InterPro" id="IPR002575">
    <property type="entry name" value="Aminoglycoside_PTrfase"/>
</dbReference>